<evidence type="ECO:0000313" key="2">
    <source>
        <dbReference type="Proteomes" id="UP000308092"/>
    </source>
</evidence>
<protein>
    <submittedName>
        <fullName evidence="1">Uncharacterized protein</fullName>
    </submittedName>
</protein>
<accession>A0A4S3JGA7</accession>
<keyword evidence="2" id="KW-1185">Reference proteome</keyword>
<reference evidence="1 2" key="1">
    <citation type="submission" date="2019-03" db="EMBL/GenBank/DDBJ databases">
        <title>The genome sequence of a newly discovered highly antifungal drug resistant Aspergillus species, Aspergillus tanneri NIH 1004.</title>
        <authorList>
            <person name="Mounaud S."/>
            <person name="Singh I."/>
            <person name="Joardar V."/>
            <person name="Pakala S."/>
            <person name="Pakala S."/>
            <person name="Venepally P."/>
            <person name="Hoover J."/>
            <person name="Nierman W."/>
            <person name="Chung J."/>
            <person name="Losada L."/>
        </authorList>
    </citation>
    <scope>NUCLEOTIDE SEQUENCE [LARGE SCALE GENOMIC DNA]</scope>
    <source>
        <strain evidence="1 2">NIH1004</strain>
    </source>
</reference>
<dbReference type="AlphaFoldDB" id="A0A4S3JGA7"/>
<evidence type="ECO:0000313" key="1">
    <source>
        <dbReference type="EMBL" id="THC94416.1"/>
    </source>
</evidence>
<dbReference type="VEuPathDB" id="FungiDB:EYZ11_006113"/>
<organism evidence="1 2">
    <name type="scientific">Aspergillus tanneri</name>
    <dbReference type="NCBI Taxonomy" id="1220188"/>
    <lineage>
        <taxon>Eukaryota</taxon>
        <taxon>Fungi</taxon>
        <taxon>Dikarya</taxon>
        <taxon>Ascomycota</taxon>
        <taxon>Pezizomycotina</taxon>
        <taxon>Eurotiomycetes</taxon>
        <taxon>Eurotiomycetidae</taxon>
        <taxon>Eurotiales</taxon>
        <taxon>Aspergillaceae</taxon>
        <taxon>Aspergillus</taxon>
        <taxon>Aspergillus subgen. Circumdati</taxon>
    </lineage>
</organism>
<name>A0A4S3JGA7_9EURO</name>
<dbReference type="EMBL" id="SOSA01000209">
    <property type="protein sequence ID" value="THC94416.1"/>
    <property type="molecule type" value="Genomic_DNA"/>
</dbReference>
<dbReference type="Proteomes" id="UP000308092">
    <property type="component" value="Unassembled WGS sequence"/>
</dbReference>
<comment type="caution">
    <text evidence="1">The sequence shown here is derived from an EMBL/GenBank/DDBJ whole genome shotgun (WGS) entry which is preliminary data.</text>
</comment>
<proteinExistence type="predicted"/>
<sequence length="22" mass="2504">MKRVHELAYRTIDMDEAAPDAA</sequence>
<gene>
    <name evidence="1" type="ORF">EYZ11_006113</name>
</gene>